<dbReference type="RefSeq" id="WP_222580564.1">
    <property type="nucleotide sequence ID" value="NZ_JAHVHU010000011.1"/>
</dbReference>
<protein>
    <submittedName>
        <fullName evidence="2">Uncharacterized protein</fullName>
    </submittedName>
</protein>
<keyword evidence="3" id="KW-1185">Reference proteome</keyword>
<organism evidence="2 3">
    <name type="scientific">Membranihabitans marinus</name>
    <dbReference type="NCBI Taxonomy" id="1227546"/>
    <lineage>
        <taxon>Bacteria</taxon>
        <taxon>Pseudomonadati</taxon>
        <taxon>Bacteroidota</taxon>
        <taxon>Saprospiria</taxon>
        <taxon>Saprospirales</taxon>
        <taxon>Saprospiraceae</taxon>
        <taxon>Membranihabitans</taxon>
    </lineage>
</organism>
<feature type="transmembrane region" description="Helical" evidence="1">
    <location>
        <begin position="51"/>
        <end position="71"/>
    </location>
</feature>
<sequence length="120" mass="13993">MGAFYLAGLLGISYLYWAILAFLIALVSLFIRVPPFALPRDPSNWIFKKFILHYFHSAAWLIIAWVCYRLYHREGDLSIGLYILVGIAVVLMLTFLTVWLIDRFQIRRMKGKHKKSNAND</sequence>
<dbReference type="AlphaFoldDB" id="A0A953HPV0"/>
<accession>A0A953HPV0</accession>
<feature type="transmembrane region" description="Helical" evidence="1">
    <location>
        <begin position="6"/>
        <end position="31"/>
    </location>
</feature>
<gene>
    <name evidence="2" type="ORF">KUV50_12835</name>
</gene>
<keyword evidence="1" id="KW-1133">Transmembrane helix</keyword>
<proteinExistence type="predicted"/>
<feature type="transmembrane region" description="Helical" evidence="1">
    <location>
        <begin position="77"/>
        <end position="101"/>
    </location>
</feature>
<reference evidence="2" key="1">
    <citation type="submission" date="2021-06" db="EMBL/GenBank/DDBJ databases">
        <title>44 bacteria genomes isolated from Dapeng, Shenzhen.</title>
        <authorList>
            <person name="Zheng W."/>
            <person name="Yu S."/>
            <person name="Huang Y."/>
        </authorList>
    </citation>
    <scope>NUCLEOTIDE SEQUENCE</scope>
    <source>
        <strain evidence="2">DP5N28-2</strain>
    </source>
</reference>
<keyword evidence="1" id="KW-0472">Membrane</keyword>
<name>A0A953HPV0_9BACT</name>
<keyword evidence="1" id="KW-0812">Transmembrane</keyword>
<comment type="caution">
    <text evidence="2">The sequence shown here is derived from an EMBL/GenBank/DDBJ whole genome shotgun (WGS) entry which is preliminary data.</text>
</comment>
<dbReference type="EMBL" id="JAHVHU010000011">
    <property type="protein sequence ID" value="MBY5959029.1"/>
    <property type="molecule type" value="Genomic_DNA"/>
</dbReference>
<dbReference type="Proteomes" id="UP000753961">
    <property type="component" value="Unassembled WGS sequence"/>
</dbReference>
<evidence type="ECO:0000313" key="2">
    <source>
        <dbReference type="EMBL" id="MBY5959029.1"/>
    </source>
</evidence>
<evidence type="ECO:0000313" key="3">
    <source>
        <dbReference type="Proteomes" id="UP000753961"/>
    </source>
</evidence>
<evidence type="ECO:0000256" key="1">
    <source>
        <dbReference type="SAM" id="Phobius"/>
    </source>
</evidence>